<protein>
    <submittedName>
        <fullName evidence="2">Integrase zinc binding domain</fullName>
    </submittedName>
</protein>
<dbReference type="Proteomes" id="UP001458880">
    <property type="component" value="Unassembled WGS sequence"/>
</dbReference>
<feature type="domain" description="Integrase zinc-binding" evidence="1">
    <location>
        <begin position="4"/>
        <end position="51"/>
    </location>
</feature>
<reference evidence="2 3" key="1">
    <citation type="journal article" date="2024" name="BMC Genomics">
        <title>De novo assembly and annotation of Popillia japonica's genome with initial clues to its potential as an invasive pest.</title>
        <authorList>
            <person name="Cucini C."/>
            <person name="Boschi S."/>
            <person name="Funari R."/>
            <person name="Cardaioli E."/>
            <person name="Iannotti N."/>
            <person name="Marturano G."/>
            <person name="Paoli F."/>
            <person name="Bruttini M."/>
            <person name="Carapelli A."/>
            <person name="Frati F."/>
            <person name="Nardi F."/>
        </authorList>
    </citation>
    <scope>NUCLEOTIDE SEQUENCE [LARGE SCALE GENOMIC DNA]</scope>
    <source>
        <strain evidence="2">DMR45628</strain>
    </source>
</reference>
<name>A0AAW1KFG6_POPJA</name>
<evidence type="ECO:0000259" key="1">
    <source>
        <dbReference type="Pfam" id="PF17921"/>
    </source>
</evidence>
<dbReference type="AlphaFoldDB" id="A0AAW1KFG6"/>
<dbReference type="Gene3D" id="3.30.420.10">
    <property type="entry name" value="Ribonuclease H-like superfamily/Ribonuclease H"/>
    <property type="match status" value="1"/>
</dbReference>
<dbReference type="GO" id="GO:0003676">
    <property type="term" value="F:nucleic acid binding"/>
    <property type="evidence" value="ECO:0007669"/>
    <property type="project" value="InterPro"/>
</dbReference>
<dbReference type="InterPro" id="IPR012337">
    <property type="entry name" value="RNaseH-like_sf"/>
</dbReference>
<accession>A0AAW1KFG6</accession>
<dbReference type="Gene3D" id="1.10.340.70">
    <property type="match status" value="1"/>
</dbReference>
<gene>
    <name evidence="2" type="ORF">QE152_g23479</name>
</gene>
<proteinExistence type="predicted"/>
<evidence type="ECO:0000313" key="2">
    <source>
        <dbReference type="EMBL" id="KAK9717895.1"/>
    </source>
</evidence>
<dbReference type="Pfam" id="PF17921">
    <property type="entry name" value="Integrase_H2C2"/>
    <property type="match status" value="1"/>
</dbReference>
<evidence type="ECO:0000313" key="3">
    <source>
        <dbReference type="Proteomes" id="UP001458880"/>
    </source>
</evidence>
<keyword evidence="3" id="KW-1185">Reference proteome</keyword>
<dbReference type="PANTHER" id="PTHR47266">
    <property type="entry name" value="ENDONUCLEASE-RELATED"/>
    <property type="match status" value="1"/>
</dbReference>
<dbReference type="EMBL" id="JASPKY010000235">
    <property type="protein sequence ID" value="KAK9717895.1"/>
    <property type="molecule type" value="Genomic_DNA"/>
</dbReference>
<comment type="caution">
    <text evidence="2">The sequence shown here is derived from an EMBL/GenBank/DDBJ whole genome shotgun (WGS) entry which is preliminary data.</text>
</comment>
<dbReference type="InterPro" id="IPR052160">
    <property type="entry name" value="Gypsy_RT_Integrase-like"/>
</dbReference>
<dbReference type="InterPro" id="IPR041588">
    <property type="entry name" value="Integrase_H2C2"/>
</dbReference>
<sequence>MSYDVIRRAHEDNGHFAVKKTESFILREYWIPKLRSKIESYIRNCIPCILAERKRGKQECFLNPIFKEDLPLRTYHIDHLGPLVPTKKGYKYLLVVVDGFTKFIDNVQLYLNKTYQRAINTTPAELLFGVDLRLPADLRLKEIIESEYINTYKDEREKMRLAAKQDILKIQEENRKSFNSKRKEAHKYRIGDVVAIKRTQFATQGKFKSKFLGPYKITAVRAHDRYDVEKLGNVEGNIIKK</sequence>
<organism evidence="2 3">
    <name type="scientific">Popillia japonica</name>
    <name type="common">Japanese beetle</name>
    <dbReference type="NCBI Taxonomy" id="7064"/>
    <lineage>
        <taxon>Eukaryota</taxon>
        <taxon>Metazoa</taxon>
        <taxon>Ecdysozoa</taxon>
        <taxon>Arthropoda</taxon>
        <taxon>Hexapoda</taxon>
        <taxon>Insecta</taxon>
        <taxon>Pterygota</taxon>
        <taxon>Neoptera</taxon>
        <taxon>Endopterygota</taxon>
        <taxon>Coleoptera</taxon>
        <taxon>Polyphaga</taxon>
        <taxon>Scarabaeiformia</taxon>
        <taxon>Scarabaeidae</taxon>
        <taxon>Rutelinae</taxon>
        <taxon>Popillia</taxon>
    </lineage>
</organism>
<dbReference type="SUPFAM" id="SSF53098">
    <property type="entry name" value="Ribonuclease H-like"/>
    <property type="match status" value="1"/>
</dbReference>
<dbReference type="InterPro" id="IPR036397">
    <property type="entry name" value="RNaseH_sf"/>
</dbReference>